<name>A0A3B0V4T3_9ZZZZ</name>
<dbReference type="AlphaFoldDB" id="A0A3B0V4T3"/>
<proteinExistence type="predicted"/>
<reference evidence="1" key="1">
    <citation type="submission" date="2018-06" db="EMBL/GenBank/DDBJ databases">
        <authorList>
            <person name="Zhirakovskaya E."/>
        </authorList>
    </citation>
    <scope>NUCLEOTIDE SEQUENCE</scope>
</reference>
<accession>A0A3B0V4T3</accession>
<feature type="non-terminal residue" evidence="1">
    <location>
        <position position="1"/>
    </location>
</feature>
<organism evidence="1">
    <name type="scientific">hydrothermal vent metagenome</name>
    <dbReference type="NCBI Taxonomy" id="652676"/>
    <lineage>
        <taxon>unclassified sequences</taxon>
        <taxon>metagenomes</taxon>
        <taxon>ecological metagenomes</taxon>
    </lineage>
</organism>
<protein>
    <submittedName>
        <fullName evidence="1">Uncharacterized protein</fullName>
    </submittedName>
</protein>
<gene>
    <name evidence="1" type="ORF">MNBD_BACTEROID06-331</name>
</gene>
<sequence length="27" mass="2948">KLVEIHEGKGEFTVAENGGLDCAKCHY</sequence>
<evidence type="ECO:0000313" key="1">
    <source>
        <dbReference type="EMBL" id="VAW26966.1"/>
    </source>
</evidence>
<dbReference type="EMBL" id="UOES01000165">
    <property type="protein sequence ID" value="VAW26966.1"/>
    <property type="molecule type" value="Genomic_DNA"/>
</dbReference>